<reference evidence="2 3" key="1">
    <citation type="submission" date="2017-06" db="EMBL/GenBank/DDBJ databases">
        <authorList>
            <person name="Kim H.J."/>
            <person name="Triplett B.A."/>
        </authorList>
    </citation>
    <scope>NUCLEOTIDE SEQUENCE [LARGE SCALE GENOMIC DNA]</scope>
    <source>
        <strain evidence="2 3">DSM 11445</strain>
    </source>
</reference>
<keyword evidence="2" id="KW-0282">Flagellum</keyword>
<organism evidence="2 3">
    <name type="scientific">Antarctobacter heliothermus</name>
    <dbReference type="NCBI Taxonomy" id="74033"/>
    <lineage>
        <taxon>Bacteria</taxon>
        <taxon>Pseudomonadati</taxon>
        <taxon>Pseudomonadota</taxon>
        <taxon>Alphaproteobacteria</taxon>
        <taxon>Rhodobacterales</taxon>
        <taxon>Roseobacteraceae</taxon>
        <taxon>Antarctobacter</taxon>
    </lineage>
</organism>
<dbReference type="EMBL" id="FZON01000065">
    <property type="protein sequence ID" value="SNT17116.1"/>
    <property type="molecule type" value="Genomic_DNA"/>
</dbReference>
<proteinExistence type="predicted"/>
<feature type="domain" description="Flagellar motor switch protein FliN-like C-terminal" evidence="1">
    <location>
        <begin position="190"/>
        <end position="259"/>
    </location>
</feature>
<name>A0A239KFH3_9RHOB</name>
<keyword evidence="2" id="KW-0966">Cell projection</keyword>
<dbReference type="InterPro" id="IPR036429">
    <property type="entry name" value="SpoA-like_sf"/>
</dbReference>
<evidence type="ECO:0000313" key="3">
    <source>
        <dbReference type="Proteomes" id="UP000198440"/>
    </source>
</evidence>
<dbReference type="Gene3D" id="2.30.330.10">
    <property type="entry name" value="SpoA-like"/>
    <property type="match status" value="1"/>
</dbReference>
<accession>A0A239KFH3</accession>
<evidence type="ECO:0000313" key="2">
    <source>
        <dbReference type="EMBL" id="SNT17116.1"/>
    </source>
</evidence>
<dbReference type="Proteomes" id="UP000198440">
    <property type="component" value="Unassembled WGS sequence"/>
</dbReference>
<evidence type="ECO:0000259" key="1">
    <source>
        <dbReference type="Pfam" id="PF01052"/>
    </source>
</evidence>
<protein>
    <submittedName>
        <fullName evidence="2">Type III flagellar switch regulator (C-ring) FliN C-term</fullName>
    </submittedName>
</protein>
<dbReference type="InterPro" id="IPR001543">
    <property type="entry name" value="FliN-like_C"/>
</dbReference>
<sequence length="379" mass="39664">MSLAKALRRALSRTADVLWDLALVTQSVTVETMDQDDVVEALGKTDLLVLLDGPDGAIGIASVDCQVMTGVIEVQTIQQVTQMPVEDDRVLTQTDAAMLAPLLDGALGRLADTLTEHPLHSQLVGYRFGAMIEDSRAAGLLLEAAGYRSFRADIDLALGRRRGVLTFFLPECKPKRGAPGAVQGVGPHEERLSRVPARLDAALARITLPLSKAEALKPGDVLNLPLDALSKVEVMAGHGHLVARGRLGQLNGLRAVRLTWPGGGAAPVAAANPAGAASAATAQADKGASFDGPQPVSKAGLPVLSDVPVGDPVADADLAEDLPDLPPMDFESNSGGFDFSDLGEDLGDIDNAQPMEALPELDISDGFASASMDFDFEEK</sequence>
<dbReference type="SUPFAM" id="SSF101801">
    <property type="entry name" value="Surface presentation of antigens (SPOA)"/>
    <property type="match status" value="1"/>
</dbReference>
<dbReference type="Pfam" id="PF01052">
    <property type="entry name" value="FliMN_C"/>
    <property type="match status" value="1"/>
</dbReference>
<dbReference type="AlphaFoldDB" id="A0A239KFH3"/>
<gene>
    <name evidence="2" type="ORF">SAMN04488078_106511</name>
</gene>
<keyword evidence="2" id="KW-0969">Cilium</keyword>